<proteinExistence type="predicted"/>
<sequence>MEQQLSEIIGAIYDCVAREDTWPNALRLINGQVNGFLTTLAVFDTTTRSARLAQIACDDGEAIRTLVAHAKDVPFFHLLHRMEIDQPDTLERMFSLYGPDGEAVWKSGALYQNFHARYGVLNSIDMAVLKRPTRVGTINISVQYEPSERRVFDIVGLLGPHIRRAVTIHDMFEMERAEAAVLREVIDALDHAVFIVAEDMTILFANDAAEARLREQQVVHSLSGRLAARYSYAGAALSNAVTLGARDEISLAAAGIDVPLASAERPAVAHVLPLQRRTERGRFESRAAAAVFLAAAGTVIQSAVEAVAALFALTPAERRVVGYVSEGMTRSEIANAQGVADGTVKSQLAAIYDKTGAEDQRSLQQLVRELSPPVRRA</sequence>
<dbReference type="SUPFAM" id="SSF46894">
    <property type="entry name" value="C-terminal effector domain of the bipartite response regulators"/>
    <property type="match status" value="1"/>
</dbReference>
<dbReference type="InterPro" id="IPR016032">
    <property type="entry name" value="Sig_transdc_resp-reg_C-effctor"/>
</dbReference>
<keyword evidence="1" id="KW-0805">Transcription regulation</keyword>
<reference evidence="5" key="2">
    <citation type="journal article" date="2016" name="Front. Microbiol.">
        <title>The Regulatory Protein RosR Affects Rhizobium leguminosarum bv. trifolii Protein Profiles, Cell Surface Properties, and Symbiosis with Clover.</title>
        <authorList>
            <person name="Rachwal K."/>
            <person name="Boguszewska A."/>
            <person name="Kopcinska J."/>
            <person name="Karas M."/>
            <person name="Tchorzewski M."/>
            <person name="Janczarek M."/>
        </authorList>
    </citation>
    <scope>NUCLEOTIDE SEQUENCE</scope>
    <source>
        <strain evidence="5">Rt24.2</strain>
    </source>
</reference>
<dbReference type="GeneID" id="61424342"/>
<dbReference type="RefSeq" id="WP_065277800.1">
    <property type="nucleotide sequence ID" value="NZ_CP050103.1"/>
</dbReference>
<accession>A0A1B8R391</accession>
<organism evidence="5">
    <name type="scientific">Rhizobium leguminosarum bv. trifolii</name>
    <dbReference type="NCBI Taxonomy" id="386"/>
    <lineage>
        <taxon>Bacteria</taxon>
        <taxon>Pseudomonadati</taxon>
        <taxon>Pseudomonadota</taxon>
        <taxon>Alphaproteobacteria</taxon>
        <taxon>Hyphomicrobiales</taxon>
        <taxon>Rhizobiaceae</taxon>
        <taxon>Rhizobium/Agrobacterium group</taxon>
        <taxon>Rhizobium</taxon>
    </lineage>
</organism>
<keyword evidence="3" id="KW-0804">Transcription</keyword>
<dbReference type="InterPro" id="IPR036388">
    <property type="entry name" value="WH-like_DNA-bd_sf"/>
</dbReference>
<evidence type="ECO:0000256" key="2">
    <source>
        <dbReference type="ARBA" id="ARBA00023125"/>
    </source>
</evidence>
<dbReference type="Gene3D" id="1.10.10.10">
    <property type="entry name" value="Winged helix-like DNA-binding domain superfamily/Winged helix DNA-binding domain"/>
    <property type="match status" value="1"/>
</dbReference>
<reference evidence="5" key="1">
    <citation type="journal article" date="2015" name="BMC Genomics">
        <title>Transcriptome profiling of a Rhizobium leguminosarum bv. trifolii rosR mutant reveals the role of the transcriptional regulator RosR in motility, synthesis of cell-surface components, and other cellular processes.</title>
        <authorList>
            <person name="Rachwal K."/>
            <person name="Matczynska E."/>
            <person name="Janczarek M."/>
        </authorList>
    </citation>
    <scope>NUCLEOTIDE SEQUENCE</scope>
    <source>
        <strain evidence="5">Rt24.2</strain>
    </source>
</reference>
<evidence type="ECO:0000313" key="5">
    <source>
        <dbReference type="EMBL" id="AOO93937.1"/>
    </source>
</evidence>
<keyword evidence="2" id="KW-0238">DNA-binding</keyword>
<dbReference type="SMART" id="SM00421">
    <property type="entry name" value="HTH_LUXR"/>
    <property type="match status" value="1"/>
</dbReference>
<protein>
    <submittedName>
        <fullName evidence="5">LuxR family transcriptional regulator</fullName>
    </submittedName>
</protein>
<dbReference type="GO" id="GO:0003677">
    <property type="term" value="F:DNA binding"/>
    <property type="evidence" value="ECO:0007669"/>
    <property type="project" value="UniProtKB-KW"/>
</dbReference>
<dbReference type="PANTHER" id="PTHR44688">
    <property type="entry name" value="DNA-BINDING TRANSCRIPTIONAL ACTIVATOR DEVR_DOSR"/>
    <property type="match status" value="1"/>
</dbReference>
<dbReference type="Pfam" id="PF00196">
    <property type="entry name" value="GerE"/>
    <property type="match status" value="1"/>
</dbReference>
<dbReference type="PANTHER" id="PTHR44688:SF16">
    <property type="entry name" value="DNA-BINDING TRANSCRIPTIONAL ACTIVATOR DEVR_DOSR"/>
    <property type="match status" value="1"/>
</dbReference>
<evidence type="ECO:0000259" key="4">
    <source>
        <dbReference type="PROSITE" id="PS50043"/>
    </source>
</evidence>
<feature type="domain" description="HTH luxR-type" evidence="4">
    <location>
        <begin position="306"/>
        <end position="371"/>
    </location>
</feature>
<evidence type="ECO:0000256" key="3">
    <source>
        <dbReference type="ARBA" id="ARBA00023163"/>
    </source>
</evidence>
<dbReference type="AlphaFoldDB" id="A0A1B8R391"/>
<dbReference type="GO" id="GO:0006355">
    <property type="term" value="P:regulation of DNA-templated transcription"/>
    <property type="evidence" value="ECO:0007669"/>
    <property type="project" value="InterPro"/>
</dbReference>
<dbReference type="PROSITE" id="PS50043">
    <property type="entry name" value="HTH_LUXR_2"/>
    <property type="match status" value="1"/>
</dbReference>
<name>A0A1B8R391_RHILT</name>
<evidence type="ECO:0000256" key="1">
    <source>
        <dbReference type="ARBA" id="ARBA00023015"/>
    </source>
</evidence>
<dbReference type="PRINTS" id="PR00038">
    <property type="entry name" value="HTHLUXR"/>
</dbReference>
<dbReference type="InterPro" id="IPR000792">
    <property type="entry name" value="Tscrpt_reg_LuxR_C"/>
</dbReference>
<dbReference type="EMBL" id="KX491573">
    <property type="protein sequence ID" value="AOO93937.1"/>
    <property type="molecule type" value="Genomic_DNA"/>
</dbReference>